<feature type="domain" description="Metalloenzyme" evidence="10">
    <location>
        <begin position="4"/>
        <end position="491"/>
    </location>
</feature>
<evidence type="ECO:0000256" key="5">
    <source>
        <dbReference type="ARBA" id="ARBA00023152"/>
    </source>
</evidence>
<evidence type="ECO:0000256" key="1">
    <source>
        <dbReference type="ARBA" id="ARBA00000370"/>
    </source>
</evidence>
<gene>
    <name evidence="8 12" type="primary">gpmI</name>
    <name evidence="12" type="ORF">P8627_09145</name>
</gene>
<dbReference type="EMBL" id="CP122537">
    <property type="protein sequence ID" value="WGH77219.1"/>
    <property type="molecule type" value="Genomic_DNA"/>
</dbReference>
<dbReference type="InterPro" id="IPR011258">
    <property type="entry name" value="BPG-indep_PGM_N"/>
</dbReference>
<feature type="binding site" evidence="8">
    <location>
        <position position="123"/>
    </location>
    <ligand>
        <name>substrate</name>
    </ligand>
</feature>
<feature type="domain" description="BPG-independent PGAM N-terminal" evidence="11">
    <location>
        <begin position="82"/>
        <end position="290"/>
    </location>
</feature>
<evidence type="ECO:0000259" key="11">
    <source>
        <dbReference type="Pfam" id="PF06415"/>
    </source>
</evidence>
<dbReference type="InterPro" id="IPR017850">
    <property type="entry name" value="Alkaline_phosphatase_core_sf"/>
</dbReference>
<feature type="binding site" evidence="8">
    <location>
        <position position="188"/>
    </location>
    <ligand>
        <name>substrate</name>
    </ligand>
</feature>
<evidence type="ECO:0000259" key="10">
    <source>
        <dbReference type="Pfam" id="PF01676"/>
    </source>
</evidence>
<dbReference type="Gene3D" id="3.40.1450.10">
    <property type="entry name" value="BPG-independent phosphoglycerate mutase, domain B"/>
    <property type="match status" value="1"/>
</dbReference>
<feature type="binding site" evidence="8">
    <location>
        <begin position="253"/>
        <end position="256"/>
    </location>
    <ligand>
        <name>substrate</name>
    </ligand>
</feature>
<feature type="binding site" evidence="8">
    <location>
        <position position="12"/>
    </location>
    <ligand>
        <name>Mn(2+)</name>
        <dbReference type="ChEBI" id="CHEBI:29035"/>
        <label>2</label>
    </ligand>
</feature>
<feature type="binding site" evidence="8">
    <location>
        <position position="454"/>
    </location>
    <ligand>
        <name>Mn(2+)</name>
        <dbReference type="ChEBI" id="CHEBI:29035"/>
        <label>1</label>
    </ligand>
</feature>
<feature type="binding site" evidence="8">
    <location>
        <position position="398"/>
    </location>
    <ligand>
        <name>Mn(2+)</name>
        <dbReference type="ChEBI" id="CHEBI:29035"/>
        <label>1</label>
    </ligand>
</feature>
<dbReference type="Pfam" id="PF06415">
    <property type="entry name" value="iPGM_N"/>
    <property type="match status" value="1"/>
</dbReference>
<feature type="binding site" evidence="8">
    <location>
        <position position="435"/>
    </location>
    <ligand>
        <name>Mn(2+)</name>
        <dbReference type="ChEBI" id="CHEBI:29035"/>
        <label>2</label>
    </ligand>
</feature>
<comment type="subunit">
    <text evidence="8">Monomer.</text>
</comment>
<dbReference type="SUPFAM" id="SSF64158">
    <property type="entry name" value="2,3-Bisphosphoglycerate-independent phosphoglycerate mutase, substrate-binding domain"/>
    <property type="match status" value="1"/>
</dbReference>
<comment type="catalytic activity">
    <reaction evidence="1 8">
        <text>(2R)-2-phosphoglycerate = (2R)-3-phosphoglycerate</text>
        <dbReference type="Rhea" id="RHEA:15901"/>
        <dbReference type="ChEBI" id="CHEBI:58272"/>
        <dbReference type="ChEBI" id="CHEBI:58289"/>
        <dbReference type="EC" id="5.4.2.12"/>
    </reaction>
</comment>
<keyword evidence="5 8" id="KW-0324">Glycolysis</keyword>
<keyword evidence="4 8" id="KW-0479">Metal-binding</keyword>
<dbReference type="PANTHER" id="PTHR31637">
    <property type="entry name" value="2,3-BISPHOSPHOGLYCERATE-INDEPENDENT PHOSPHOGLYCERATE MUTASE"/>
    <property type="match status" value="1"/>
</dbReference>
<organism evidence="12 13">
    <name type="scientific">Jannaschia ovalis</name>
    <dbReference type="NCBI Taxonomy" id="3038773"/>
    <lineage>
        <taxon>Bacteria</taxon>
        <taxon>Pseudomonadati</taxon>
        <taxon>Pseudomonadota</taxon>
        <taxon>Alphaproteobacteria</taxon>
        <taxon>Rhodobacterales</taxon>
        <taxon>Roseobacteraceae</taxon>
        <taxon>Jannaschia</taxon>
    </lineage>
</organism>
<name>A0ABY8LAM7_9RHOB</name>
<sequence length="503" mass="53728">MQKKPVILCILDGWGISDRPEQSAPDVADTPNFDRLMRECPHATLVTYGPDVGLPEGQMGNSEVGHMNIGAGRVVRMDLGLIDHAIETGSFAREEALTGWIDALKASGGTAHLMGVISDGGVHGHINHVIAACEAVTAAGVPVVLHAVTDGRDVPPRSAEDFVDKLLADLPDGARVGTLSGRYFAMDRDNRWDRVRRAWDAMVHAMGEAAPDAAAAVRAARDRDESDEFIQPTVIDGYAGMRDGDGFFCLNFRADRAREILSALAAPGFDGFDAGERPDLHMLGMVDYSEKHDRFMATVFPKQTVPNTLGHWVATKGLRQFHVAETEKYPHVTFFLNGGKEDPEPGEDRTMPNSPDVATYDLQPEMSAAAVTEAFVGAIRDGYDLIVVNYANPDMVGHTGDLQAAAKACEAVDAGLGAVLEALEGGDGAMIVCADHGNCETMIDPETGKAHTAHTLNPVPVILWGGPEGARLRDGRLGDLAPTLLELMGIAPPEEMTGQSLIA</sequence>
<feature type="binding site" evidence="8">
    <location>
        <position position="328"/>
    </location>
    <ligand>
        <name>substrate</name>
    </ligand>
</feature>
<feature type="binding site" evidence="8">
    <location>
        <position position="62"/>
    </location>
    <ligand>
        <name>Mn(2+)</name>
        <dbReference type="ChEBI" id="CHEBI:29035"/>
        <label>2</label>
    </ligand>
</feature>
<feature type="binding site" evidence="8">
    <location>
        <begin position="152"/>
        <end position="153"/>
    </location>
    <ligand>
        <name>substrate</name>
    </ligand>
</feature>
<dbReference type="NCBIfam" id="TIGR01307">
    <property type="entry name" value="pgm_bpd_ind"/>
    <property type="match status" value="1"/>
</dbReference>
<comment type="function">
    <text evidence="8">Catalyzes the interconversion of 2-phosphoglycerate and 3-phosphoglycerate.</text>
</comment>
<comment type="similarity">
    <text evidence="3 8">Belongs to the BPG-independent phosphoglycerate mutase family.</text>
</comment>
<evidence type="ECO:0000256" key="8">
    <source>
        <dbReference type="HAMAP-Rule" id="MF_01038"/>
    </source>
</evidence>
<feature type="binding site" evidence="8">
    <location>
        <position position="394"/>
    </location>
    <ligand>
        <name>Mn(2+)</name>
        <dbReference type="ChEBI" id="CHEBI:29035"/>
        <label>1</label>
    </ligand>
</feature>
<comment type="cofactor">
    <cofactor evidence="8">
        <name>Mn(2+)</name>
        <dbReference type="ChEBI" id="CHEBI:29035"/>
    </cofactor>
    <text evidence="8">Binds 2 manganese ions per subunit.</text>
</comment>
<protein>
    <recommendedName>
        <fullName evidence="8 9">2,3-bisphosphoglycerate-independent phosphoglycerate mutase</fullName>
        <shortName evidence="8">BPG-independent PGAM</shortName>
        <shortName evidence="8">Phosphoglyceromutase</shortName>
        <shortName evidence="8">iPGM</shortName>
        <ecNumber evidence="8 9">5.4.2.12</ecNumber>
    </recommendedName>
</protein>
<keyword evidence="7 8" id="KW-0413">Isomerase</keyword>
<evidence type="ECO:0000313" key="12">
    <source>
        <dbReference type="EMBL" id="WGH77219.1"/>
    </source>
</evidence>
<evidence type="ECO:0000256" key="4">
    <source>
        <dbReference type="ARBA" id="ARBA00022723"/>
    </source>
</evidence>
<dbReference type="RefSeq" id="WP_279963793.1">
    <property type="nucleotide sequence ID" value="NZ_CP122537.1"/>
</dbReference>
<comment type="pathway">
    <text evidence="2 8">Carbohydrate degradation; glycolysis; pyruvate from D-glyceraldehyde 3-phosphate: step 3/5.</text>
</comment>
<dbReference type="CDD" id="cd16010">
    <property type="entry name" value="iPGM"/>
    <property type="match status" value="1"/>
</dbReference>
<dbReference type="SUPFAM" id="SSF53649">
    <property type="entry name" value="Alkaline phosphatase-like"/>
    <property type="match status" value="1"/>
</dbReference>
<accession>A0ABY8LAM7</accession>
<dbReference type="HAMAP" id="MF_01038">
    <property type="entry name" value="GpmI"/>
    <property type="match status" value="1"/>
</dbReference>
<evidence type="ECO:0000256" key="3">
    <source>
        <dbReference type="ARBA" id="ARBA00008819"/>
    </source>
</evidence>
<dbReference type="InterPro" id="IPR006124">
    <property type="entry name" value="Metalloenzyme"/>
</dbReference>
<dbReference type="EC" id="5.4.2.12" evidence="8 9"/>
<evidence type="ECO:0000256" key="6">
    <source>
        <dbReference type="ARBA" id="ARBA00023211"/>
    </source>
</evidence>
<dbReference type="Gene3D" id="3.40.720.10">
    <property type="entry name" value="Alkaline Phosphatase, subunit A"/>
    <property type="match status" value="1"/>
</dbReference>
<feature type="binding site" evidence="8">
    <location>
        <position position="182"/>
    </location>
    <ligand>
        <name>substrate</name>
    </ligand>
</feature>
<dbReference type="GO" id="GO:0004619">
    <property type="term" value="F:phosphoglycerate mutase activity"/>
    <property type="evidence" value="ECO:0007669"/>
    <property type="project" value="UniProtKB-EC"/>
</dbReference>
<evidence type="ECO:0000256" key="2">
    <source>
        <dbReference type="ARBA" id="ARBA00004798"/>
    </source>
</evidence>
<keyword evidence="13" id="KW-1185">Reference proteome</keyword>
<dbReference type="PANTHER" id="PTHR31637:SF0">
    <property type="entry name" value="2,3-BISPHOSPHOGLYCERATE-INDEPENDENT PHOSPHOGLYCERATE MUTASE"/>
    <property type="match status" value="1"/>
</dbReference>
<feature type="active site" description="Phosphoserine intermediate" evidence="8">
    <location>
        <position position="62"/>
    </location>
</feature>
<dbReference type="InterPro" id="IPR005995">
    <property type="entry name" value="Pgm_bpd_ind"/>
</dbReference>
<feature type="binding site" evidence="8">
    <location>
        <position position="436"/>
    </location>
    <ligand>
        <name>Mn(2+)</name>
        <dbReference type="ChEBI" id="CHEBI:29035"/>
        <label>2</label>
    </ligand>
</feature>
<reference evidence="12 13" key="1">
    <citation type="submission" date="2023-04" db="EMBL/GenBank/DDBJ databases">
        <title>Jannaschia ovalis sp. nov., a marine bacterium isolated from sea tidal flat.</title>
        <authorList>
            <person name="Kwon D.Y."/>
            <person name="Kim J.-J."/>
        </authorList>
    </citation>
    <scope>NUCLEOTIDE SEQUENCE [LARGE SCALE GENOMIC DNA]</scope>
    <source>
        <strain evidence="12 13">GRR-S6-38</strain>
    </source>
</reference>
<evidence type="ECO:0000256" key="7">
    <source>
        <dbReference type="ARBA" id="ARBA00023235"/>
    </source>
</evidence>
<dbReference type="Proteomes" id="UP001243420">
    <property type="component" value="Chromosome"/>
</dbReference>
<proteinExistence type="inferred from homology"/>
<dbReference type="Pfam" id="PF01676">
    <property type="entry name" value="Metalloenzyme"/>
    <property type="match status" value="1"/>
</dbReference>
<dbReference type="InterPro" id="IPR036646">
    <property type="entry name" value="PGAM_B_sf"/>
</dbReference>
<evidence type="ECO:0000313" key="13">
    <source>
        <dbReference type="Proteomes" id="UP001243420"/>
    </source>
</evidence>
<evidence type="ECO:0000256" key="9">
    <source>
        <dbReference type="NCBIfam" id="TIGR01307"/>
    </source>
</evidence>
<dbReference type="PIRSF" id="PIRSF001492">
    <property type="entry name" value="IPGAM"/>
    <property type="match status" value="1"/>
</dbReference>
<keyword evidence="6 8" id="KW-0464">Manganese</keyword>